<evidence type="ECO:0008006" key="3">
    <source>
        <dbReference type="Google" id="ProtNLM"/>
    </source>
</evidence>
<keyword evidence="2" id="KW-1185">Reference proteome</keyword>
<comment type="caution">
    <text evidence="1">The sequence shown here is derived from an EMBL/GenBank/DDBJ whole genome shotgun (WGS) entry which is preliminary data.</text>
</comment>
<dbReference type="EMBL" id="BAABGT010000065">
    <property type="protein sequence ID" value="GAA4551150.1"/>
    <property type="molecule type" value="Genomic_DNA"/>
</dbReference>
<organism evidence="1 2">
    <name type="scientific">Pseudonocardia xishanensis</name>
    <dbReference type="NCBI Taxonomy" id="630995"/>
    <lineage>
        <taxon>Bacteria</taxon>
        <taxon>Bacillati</taxon>
        <taxon>Actinomycetota</taxon>
        <taxon>Actinomycetes</taxon>
        <taxon>Pseudonocardiales</taxon>
        <taxon>Pseudonocardiaceae</taxon>
        <taxon>Pseudonocardia</taxon>
    </lineage>
</organism>
<dbReference type="InterPro" id="IPR016791">
    <property type="entry name" value="Polyketide_synth_GrhN/RubW_prd"/>
</dbReference>
<dbReference type="PIRSF" id="PIRSF021513">
    <property type="entry name" value="GrhN_RubW_prd"/>
    <property type="match status" value="1"/>
</dbReference>
<evidence type="ECO:0000313" key="2">
    <source>
        <dbReference type="Proteomes" id="UP001501598"/>
    </source>
</evidence>
<dbReference type="Pfam" id="PF04075">
    <property type="entry name" value="F420H2_quin_red"/>
    <property type="match status" value="1"/>
</dbReference>
<dbReference type="Proteomes" id="UP001501598">
    <property type="component" value="Unassembled WGS sequence"/>
</dbReference>
<evidence type="ECO:0000313" key="1">
    <source>
        <dbReference type="EMBL" id="GAA4551150.1"/>
    </source>
</evidence>
<name>A0ABP8RVI2_9PSEU</name>
<dbReference type="InterPro" id="IPR012349">
    <property type="entry name" value="Split_barrel_FMN-bd"/>
</dbReference>
<reference evidence="2" key="1">
    <citation type="journal article" date="2019" name="Int. J. Syst. Evol. Microbiol.">
        <title>The Global Catalogue of Microorganisms (GCM) 10K type strain sequencing project: providing services to taxonomists for standard genome sequencing and annotation.</title>
        <authorList>
            <consortium name="The Broad Institute Genomics Platform"/>
            <consortium name="The Broad Institute Genome Sequencing Center for Infectious Disease"/>
            <person name="Wu L."/>
            <person name="Ma J."/>
        </authorList>
    </citation>
    <scope>NUCLEOTIDE SEQUENCE [LARGE SCALE GENOMIC DNA]</scope>
    <source>
        <strain evidence="2">JCM 17906</strain>
    </source>
</reference>
<protein>
    <recommendedName>
        <fullName evidence="3">Deazaflavin-dependent oxidoreductase (Nitroreductase family)</fullName>
    </recommendedName>
</protein>
<dbReference type="RefSeq" id="WP_345421248.1">
    <property type="nucleotide sequence ID" value="NZ_BAABGT010000065.1"/>
</dbReference>
<dbReference type="Gene3D" id="2.30.110.10">
    <property type="entry name" value="Electron Transport, Fmn-binding Protein, Chain A"/>
    <property type="match status" value="1"/>
</dbReference>
<accession>A0ABP8RVI2</accession>
<proteinExistence type="predicted"/>
<sequence length="158" mass="17251">MSTTLTRTVPPQPMVDLVNPLVRGVLRSPLHGALDSALLILHVTGRRSGRRFDIPVGYIELDGAHLVVTQHTWRANLRGGAEVEVTIRGARVAMHAEVDEDPVSVAAAFDRVVERFGWRAAGRMLGLTDHAGRRPTPAELEAAVREFDLALVTLTPPR</sequence>
<gene>
    <name evidence="1" type="ORF">GCM10023175_42420</name>
</gene>
<dbReference type="InterPro" id="IPR004378">
    <property type="entry name" value="F420H2_quin_Rdtase"/>
</dbReference>